<protein>
    <recommendedName>
        <fullName evidence="6">ATP-dependent Clp protease proteolytic subunit</fullName>
    </recommendedName>
</protein>
<comment type="caution">
    <text evidence="7">The sequence shown here is derived from an EMBL/GenBank/DDBJ whole genome shotgun (WGS) entry which is preliminary data.</text>
</comment>
<dbReference type="InterPro" id="IPR001907">
    <property type="entry name" value="ClpP"/>
</dbReference>
<evidence type="ECO:0000256" key="6">
    <source>
        <dbReference type="RuleBase" id="RU003567"/>
    </source>
</evidence>
<dbReference type="SUPFAM" id="SSF52096">
    <property type="entry name" value="ClpP/crotonase"/>
    <property type="match status" value="1"/>
</dbReference>
<evidence type="ECO:0000256" key="1">
    <source>
        <dbReference type="ARBA" id="ARBA00007039"/>
    </source>
</evidence>
<evidence type="ECO:0000313" key="8">
    <source>
        <dbReference type="Proteomes" id="UP000473885"/>
    </source>
</evidence>
<dbReference type="GO" id="GO:0006515">
    <property type="term" value="P:protein quality control for misfolded or incompletely synthesized proteins"/>
    <property type="evidence" value="ECO:0007669"/>
    <property type="project" value="TreeGrafter"/>
</dbReference>
<proteinExistence type="inferred from homology"/>
<evidence type="ECO:0000256" key="4">
    <source>
        <dbReference type="ARBA" id="ARBA00022801"/>
    </source>
</evidence>
<dbReference type="GO" id="GO:0051117">
    <property type="term" value="F:ATPase binding"/>
    <property type="evidence" value="ECO:0007669"/>
    <property type="project" value="TreeGrafter"/>
</dbReference>
<evidence type="ECO:0000256" key="2">
    <source>
        <dbReference type="ARBA" id="ARBA00022490"/>
    </source>
</evidence>
<gene>
    <name evidence="7" type="ORF">FDF74_12330</name>
</gene>
<dbReference type="GO" id="GO:0009368">
    <property type="term" value="C:endopeptidase Clp complex"/>
    <property type="evidence" value="ECO:0007669"/>
    <property type="project" value="TreeGrafter"/>
</dbReference>
<keyword evidence="8" id="KW-1185">Reference proteome</keyword>
<dbReference type="EMBL" id="SXDP01000017">
    <property type="protein sequence ID" value="NEZ47969.1"/>
    <property type="molecule type" value="Genomic_DNA"/>
</dbReference>
<dbReference type="GO" id="GO:0004252">
    <property type="term" value="F:serine-type endopeptidase activity"/>
    <property type="evidence" value="ECO:0007669"/>
    <property type="project" value="InterPro"/>
</dbReference>
<dbReference type="Gene3D" id="3.90.226.10">
    <property type="entry name" value="2-enoyl-CoA Hydratase, Chain A, domain 1"/>
    <property type="match status" value="1"/>
</dbReference>
<dbReference type="Proteomes" id="UP000473885">
    <property type="component" value="Unassembled WGS sequence"/>
</dbReference>
<dbReference type="NCBIfam" id="NF045542">
    <property type="entry name" value="Clp_rel_HeadMat"/>
    <property type="match status" value="1"/>
</dbReference>
<organism evidence="7 8">
    <name type="scientific">Clostridium niameyense</name>
    <dbReference type="NCBI Taxonomy" id="1622073"/>
    <lineage>
        <taxon>Bacteria</taxon>
        <taxon>Bacillati</taxon>
        <taxon>Bacillota</taxon>
        <taxon>Clostridia</taxon>
        <taxon>Eubacteriales</taxon>
        <taxon>Clostridiaceae</taxon>
        <taxon>Clostridium</taxon>
    </lineage>
</organism>
<keyword evidence="3 7" id="KW-0645">Protease</keyword>
<comment type="similarity">
    <text evidence="1 6">Belongs to the peptidase S14 family.</text>
</comment>
<accession>A0A6M0RE86</accession>
<evidence type="ECO:0000256" key="3">
    <source>
        <dbReference type="ARBA" id="ARBA00022670"/>
    </source>
</evidence>
<dbReference type="CDD" id="cd07016">
    <property type="entry name" value="S14_ClpP_1"/>
    <property type="match status" value="1"/>
</dbReference>
<reference evidence="7 8" key="1">
    <citation type="submission" date="2019-04" db="EMBL/GenBank/DDBJ databases">
        <title>Genome sequencing of Clostridium botulinum Groups I-IV and Clostridium butyricum.</title>
        <authorList>
            <person name="Brunt J."/>
            <person name="Van Vliet A.H.M."/>
            <person name="Stringer S.C."/>
            <person name="Carter A.T."/>
            <person name="Peck M.W."/>
        </authorList>
    </citation>
    <scope>NUCLEOTIDE SEQUENCE [LARGE SCALE GENOMIC DNA]</scope>
    <source>
        <strain evidence="7 8">IFR 18/094</strain>
    </source>
</reference>
<dbReference type="PANTHER" id="PTHR10381:SF70">
    <property type="entry name" value="ATP-DEPENDENT CLP PROTEASE PROTEOLYTIC SUBUNIT"/>
    <property type="match status" value="1"/>
</dbReference>
<dbReference type="AlphaFoldDB" id="A0A6M0RE86"/>
<sequence>MDNIKIPQIKTKLQVNNSAESDAADMYLYGTIRKGYWWDDEDDCISAKRVKNALEDLKDKDINIHINSGGGDVFESIAICNLLKQHSKNITITIDALAASGASVICMAADKIVMPKNSMMMIHKAWTWTDGNADELRKVAADLDKMDNAVLASYKDRFIGTEEELKALIKESSWFTADECKSLGFCDEILDEQQESEGEPQEDIKNSILNKYMNKVNKQQLYKQEPKIIENKNKQAIQNLFKKLGGM</sequence>
<dbReference type="PANTHER" id="PTHR10381">
    <property type="entry name" value="ATP-DEPENDENT CLP PROTEASE PROTEOLYTIC SUBUNIT"/>
    <property type="match status" value="1"/>
</dbReference>
<dbReference type="InterPro" id="IPR023562">
    <property type="entry name" value="ClpP/TepA"/>
</dbReference>
<dbReference type="InterPro" id="IPR029045">
    <property type="entry name" value="ClpP/crotonase-like_dom_sf"/>
</dbReference>
<evidence type="ECO:0000313" key="7">
    <source>
        <dbReference type="EMBL" id="NEZ47969.1"/>
    </source>
</evidence>
<keyword evidence="5" id="KW-0720">Serine protease</keyword>
<name>A0A6M0RE86_9CLOT</name>
<keyword evidence="2" id="KW-0963">Cytoplasm</keyword>
<dbReference type="Pfam" id="PF00574">
    <property type="entry name" value="CLP_protease"/>
    <property type="match status" value="1"/>
</dbReference>
<dbReference type="GO" id="GO:0004176">
    <property type="term" value="F:ATP-dependent peptidase activity"/>
    <property type="evidence" value="ECO:0007669"/>
    <property type="project" value="InterPro"/>
</dbReference>
<evidence type="ECO:0000256" key="5">
    <source>
        <dbReference type="ARBA" id="ARBA00022825"/>
    </source>
</evidence>
<dbReference type="RefSeq" id="WP_163249940.1">
    <property type="nucleotide sequence ID" value="NZ_SXDP01000017.1"/>
</dbReference>
<dbReference type="PRINTS" id="PR00127">
    <property type="entry name" value="CLPPROTEASEP"/>
</dbReference>
<keyword evidence="4" id="KW-0378">Hydrolase</keyword>